<dbReference type="HAMAP" id="MF_01539">
    <property type="entry name" value="TmcAL"/>
    <property type="match status" value="1"/>
</dbReference>
<feature type="binding site" evidence="2">
    <location>
        <begin position="7"/>
        <end position="20"/>
    </location>
    <ligand>
        <name>ATP</name>
        <dbReference type="ChEBI" id="CHEBI:30616"/>
    </ligand>
</feature>
<keyword evidence="2" id="KW-0820">tRNA-binding</keyword>
<dbReference type="PANTHER" id="PTHR37825">
    <property type="entry name" value="TRNA(MET) CYTIDINE ACETATE LIGASE"/>
    <property type="match status" value="1"/>
</dbReference>
<evidence type="ECO:0000256" key="2">
    <source>
        <dbReference type="HAMAP-Rule" id="MF_01539"/>
    </source>
</evidence>
<dbReference type="EC" id="6.3.4.-" evidence="2"/>
<organism evidence="3 4">
    <name type="scientific">Peptoanaerobacter stomatis</name>
    <dbReference type="NCBI Taxonomy" id="796937"/>
    <lineage>
        <taxon>Bacteria</taxon>
        <taxon>Bacillati</taxon>
        <taxon>Bacillota</taxon>
        <taxon>Clostridia</taxon>
        <taxon>Peptostreptococcales</taxon>
        <taxon>Filifactoraceae</taxon>
        <taxon>Peptoanaerobacter</taxon>
    </lineage>
</organism>
<keyword evidence="2" id="KW-0694">RNA-binding</keyword>
<keyword evidence="2" id="KW-0436">Ligase</keyword>
<keyword evidence="2" id="KW-0963">Cytoplasm</keyword>
<protein>
    <recommendedName>
        <fullName evidence="2">tRNA(Met) cytidine acetate ligase</fullName>
        <ecNumber evidence="2">6.3.4.-</ecNumber>
    </recommendedName>
</protein>
<comment type="subcellular location">
    <subcellularLocation>
        <location evidence="2">Cytoplasm</location>
    </subcellularLocation>
</comment>
<dbReference type="EMBL" id="AFZE01000037">
    <property type="protein sequence ID" value="EHL13895.1"/>
    <property type="molecule type" value="Genomic_DNA"/>
</dbReference>
<keyword evidence="2" id="KW-0547">Nucleotide-binding</keyword>
<dbReference type="BioCyc" id="EBAC796937-HMP:GMGH-2269-MONOMER"/>
<comment type="catalytic activity">
    <reaction evidence="2">
        <text>cytidine(34) in elongator tRNA(Met) + acetate + ATP = N(4)-acetylcytidine(34) in elongator tRNA(Met) + AMP + diphosphate</text>
        <dbReference type="Rhea" id="RHEA:58144"/>
        <dbReference type="Rhea" id="RHEA-COMP:10693"/>
        <dbReference type="Rhea" id="RHEA-COMP:10694"/>
        <dbReference type="ChEBI" id="CHEBI:30089"/>
        <dbReference type="ChEBI" id="CHEBI:30616"/>
        <dbReference type="ChEBI" id="CHEBI:33019"/>
        <dbReference type="ChEBI" id="CHEBI:74900"/>
        <dbReference type="ChEBI" id="CHEBI:82748"/>
        <dbReference type="ChEBI" id="CHEBI:456215"/>
    </reaction>
</comment>
<dbReference type="InterPro" id="IPR014729">
    <property type="entry name" value="Rossmann-like_a/b/a_fold"/>
</dbReference>
<dbReference type="Proteomes" id="UP000006437">
    <property type="component" value="Unassembled WGS sequence"/>
</dbReference>
<name>G9X1K4_9FIRM</name>
<dbReference type="RefSeq" id="WP_009526455.1">
    <property type="nucleotide sequence ID" value="NZ_JH414578.1"/>
</dbReference>
<proteinExistence type="inferred from homology"/>
<sequence length="392" mass="45220">MSIVSIICEYNPFHTGHQYQINKIKSLISDAKILCLMSGNFVQRGDASILDKHTRAKIALKNGADLVLEMPCLFSTQVAPIFANGSISILNSLNTVDYLCFGSETGNIDALKKIAKNSFLDKNIIKEQLKSGKSYIKSYSSISNVPSTSNDILAIEYIKAMINTNSSIIPCTILREGSAYNDTSLSEKYSSATAIRHFFKTKIEQKKSILNTDFNFLMQNSIEYFDEKYLKFDEDFFKYIKYAIIMNEKNLKNIFEISEGLENLIISNIKKADTLNQLIMMTKSKRYTYTRIRRIMFNILLNITKQDIVTIKENYYKSPYVRILGFNENGREILKKIKQRSDIELINKTSSYTPKDEYSKLFFEKDIKATQIYNIEKKSYYYNDFLTSPIKL</sequence>
<comment type="function">
    <text evidence="2">Catalyzes the formation of N(4)-acetylcytidine (ac(4)C) at the wobble position of elongator tRNA(Met), using acetate and ATP as substrates. First activates an acetate ion to form acetyladenylate (Ac-AMP) and then transfers the acetyl group to tRNA to form ac(4)C34.</text>
</comment>
<reference evidence="3 4" key="1">
    <citation type="submission" date="2011-08" db="EMBL/GenBank/DDBJ databases">
        <title>The Genome Sequence of Eubacteriaceae bacterium ACC19a.</title>
        <authorList>
            <consortium name="The Broad Institute Genome Sequencing Platform"/>
            <person name="Earl A."/>
            <person name="Ward D."/>
            <person name="Feldgarden M."/>
            <person name="Gevers D."/>
            <person name="Sizova M."/>
            <person name="Hazen A."/>
            <person name="Epstein S."/>
            <person name="Young S.K."/>
            <person name="Zeng Q."/>
            <person name="Gargeya S."/>
            <person name="Fitzgerald M."/>
            <person name="Haas B."/>
            <person name="Abouelleil A."/>
            <person name="Alvarado L."/>
            <person name="Arachchi H.M."/>
            <person name="Berlin A."/>
            <person name="Brown A."/>
            <person name="Chapman S.B."/>
            <person name="Chen Z."/>
            <person name="Dunbar C."/>
            <person name="Freedman E."/>
            <person name="Gearin G."/>
            <person name="Gellesch M."/>
            <person name="Goldberg J."/>
            <person name="Griggs A."/>
            <person name="Gujja S."/>
            <person name="Heiman D."/>
            <person name="Howarth C."/>
            <person name="Larson L."/>
            <person name="Lui A."/>
            <person name="MacDonald P.J.P."/>
            <person name="Montmayeur A."/>
            <person name="Murphy C."/>
            <person name="Neiman D."/>
            <person name="Pearson M."/>
            <person name="Priest M."/>
            <person name="Roberts A."/>
            <person name="Saif S."/>
            <person name="Shea T."/>
            <person name="Shenoy N."/>
            <person name="Sisk P."/>
            <person name="Stolte C."/>
            <person name="Sykes S."/>
            <person name="Wortman J."/>
            <person name="Nusbaum C."/>
            <person name="Birren B."/>
        </authorList>
    </citation>
    <scope>NUCLEOTIDE SEQUENCE [LARGE SCALE GENOMIC DNA]</scope>
    <source>
        <strain evidence="3 4">ACC19a</strain>
    </source>
</reference>
<dbReference type="GO" id="GO:0016879">
    <property type="term" value="F:ligase activity, forming carbon-nitrogen bonds"/>
    <property type="evidence" value="ECO:0007669"/>
    <property type="project" value="UniProtKB-UniRule"/>
</dbReference>
<comment type="caution">
    <text evidence="2">Lacks conserved residue(s) required for the propagation of feature annotation.</text>
</comment>
<dbReference type="GO" id="GO:0000049">
    <property type="term" value="F:tRNA binding"/>
    <property type="evidence" value="ECO:0007669"/>
    <property type="project" value="UniProtKB-KW"/>
</dbReference>
<comment type="caution">
    <text evidence="3">The sequence shown here is derived from an EMBL/GenBank/DDBJ whole genome shotgun (WGS) entry which is preliminary data.</text>
</comment>
<keyword evidence="2" id="KW-0067">ATP-binding</keyword>
<dbReference type="GO" id="GO:0005737">
    <property type="term" value="C:cytoplasm"/>
    <property type="evidence" value="ECO:0007669"/>
    <property type="project" value="UniProtKB-SubCell"/>
</dbReference>
<dbReference type="PATRIC" id="fig|796937.3.peg.1500"/>
<evidence type="ECO:0000313" key="3">
    <source>
        <dbReference type="EMBL" id="EHL13895.1"/>
    </source>
</evidence>
<dbReference type="Gene3D" id="3.40.50.620">
    <property type="entry name" value="HUPs"/>
    <property type="match status" value="1"/>
</dbReference>
<feature type="binding site" evidence="2">
    <location>
        <position position="150"/>
    </location>
    <ligand>
        <name>ATP</name>
        <dbReference type="ChEBI" id="CHEBI:30616"/>
    </ligand>
</feature>
<accession>G9X1K4</accession>
<gene>
    <name evidence="2" type="primary">tmcAL</name>
    <name evidence="3" type="ORF">HMPREF9629_02239</name>
</gene>
<dbReference type="GO" id="GO:0006400">
    <property type="term" value="P:tRNA modification"/>
    <property type="evidence" value="ECO:0007669"/>
    <property type="project" value="UniProtKB-UniRule"/>
</dbReference>
<feature type="binding site" evidence="2">
    <location>
        <position position="175"/>
    </location>
    <ligand>
        <name>ATP</name>
        <dbReference type="ChEBI" id="CHEBI:30616"/>
    </ligand>
</feature>
<dbReference type="GO" id="GO:0005524">
    <property type="term" value="F:ATP binding"/>
    <property type="evidence" value="ECO:0007669"/>
    <property type="project" value="UniProtKB-KW"/>
</dbReference>
<dbReference type="PANTHER" id="PTHR37825:SF1">
    <property type="entry name" value="TRNA(MET) CYTIDINE ACETATE LIGASE"/>
    <property type="match status" value="1"/>
</dbReference>
<feature type="binding site" evidence="2">
    <location>
        <position position="102"/>
    </location>
    <ligand>
        <name>ATP</name>
        <dbReference type="ChEBI" id="CHEBI:30616"/>
    </ligand>
</feature>
<evidence type="ECO:0000256" key="1">
    <source>
        <dbReference type="ARBA" id="ARBA00022694"/>
    </source>
</evidence>
<dbReference type="Pfam" id="PF05636">
    <property type="entry name" value="HIGH_NTase1"/>
    <property type="match status" value="1"/>
</dbReference>
<keyword evidence="1 2" id="KW-0819">tRNA processing</keyword>
<dbReference type="AlphaFoldDB" id="G9X1K4"/>
<evidence type="ECO:0000313" key="4">
    <source>
        <dbReference type="Proteomes" id="UP000006437"/>
    </source>
</evidence>
<dbReference type="HOGENOM" id="CLU_038915_0_1_9"/>
<dbReference type="NCBIfam" id="NF010191">
    <property type="entry name" value="PRK13670.1"/>
    <property type="match status" value="1"/>
</dbReference>
<dbReference type="SUPFAM" id="SSF52374">
    <property type="entry name" value="Nucleotidylyl transferase"/>
    <property type="match status" value="1"/>
</dbReference>
<dbReference type="InterPro" id="IPR008513">
    <property type="entry name" value="tRNA(Met)_cyd_acetate_ligase"/>
</dbReference>
<comment type="similarity">
    <text evidence="2">Belongs to the TmcAL family.</text>
</comment>